<organism evidence="1 2">
    <name type="scientific">Streptomyces filipinensis</name>
    <dbReference type="NCBI Taxonomy" id="66887"/>
    <lineage>
        <taxon>Bacteria</taxon>
        <taxon>Bacillati</taxon>
        <taxon>Actinomycetota</taxon>
        <taxon>Actinomycetes</taxon>
        <taxon>Kitasatosporales</taxon>
        <taxon>Streptomycetaceae</taxon>
        <taxon>Streptomyces</taxon>
    </lineage>
</organism>
<reference evidence="1" key="2">
    <citation type="submission" date="2020-09" db="EMBL/GenBank/DDBJ databases">
        <authorList>
            <person name="Sun Q."/>
            <person name="Ohkuma M."/>
        </authorList>
    </citation>
    <scope>NUCLEOTIDE SEQUENCE</scope>
    <source>
        <strain evidence="1">JCM 4369</strain>
    </source>
</reference>
<dbReference type="Proteomes" id="UP000618795">
    <property type="component" value="Unassembled WGS sequence"/>
</dbReference>
<name>A0A918MGL8_9ACTN</name>
<accession>A0A918MGL8</accession>
<proteinExistence type="predicted"/>
<gene>
    <name evidence="1" type="ORF">GCM10010260_84090</name>
</gene>
<sequence length="72" mass="7824">MADVSDYEKAMPRVQEHVAQYEKALAEIRTTHAGRPAPEAREALLAAGERHGVRIANEVAQDAAERIADGTL</sequence>
<comment type="caution">
    <text evidence="1">The sequence shown here is derived from an EMBL/GenBank/DDBJ whole genome shotgun (WGS) entry which is preliminary data.</text>
</comment>
<evidence type="ECO:0000313" key="2">
    <source>
        <dbReference type="Proteomes" id="UP000618795"/>
    </source>
</evidence>
<dbReference type="RefSeq" id="WP_191878713.1">
    <property type="nucleotide sequence ID" value="NZ_BMTD01000046.1"/>
</dbReference>
<dbReference type="AlphaFoldDB" id="A0A918MGL8"/>
<protein>
    <submittedName>
        <fullName evidence="1">Uncharacterized protein</fullName>
    </submittedName>
</protein>
<reference evidence="1" key="1">
    <citation type="journal article" date="2014" name="Int. J. Syst. Evol. Microbiol.">
        <title>Complete genome sequence of Corynebacterium casei LMG S-19264T (=DSM 44701T), isolated from a smear-ripened cheese.</title>
        <authorList>
            <consortium name="US DOE Joint Genome Institute (JGI-PGF)"/>
            <person name="Walter F."/>
            <person name="Albersmeier A."/>
            <person name="Kalinowski J."/>
            <person name="Ruckert C."/>
        </authorList>
    </citation>
    <scope>NUCLEOTIDE SEQUENCE</scope>
    <source>
        <strain evidence="1">JCM 4369</strain>
    </source>
</reference>
<dbReference type="EMBL" id="BMTD01000046">
    <property type="protein sequence ID" value="GGV30898.1"/>
    <property type="molecule type" value="Genomic_DNA"/>
</dbReference>
<evidence type="ECO:0000313" key="1">
    <source>
        <dbReference type="EMBL" id="GGV30898.1"/>
    </source>
</evidence>
<keyword evidence="2" id="KW-1185">Reference proteome</keyword>